<evidence type="ECO:0000313" key="3">
    <source>
        <dbReference type="Proteomes" id="UP000095463"/>
    </source>
</evidence>
<dbReference type="Proteomes" id="UP000095463">
    <property type="component" value="Unassembled WGS sequence"/>
</dbReference>
<gene>
    <name evidence="2" type="ORF">VW23_010745</name>
</gene>
<keyword evidence="1" id="KW-0732">Signal</keyword>
<sequence>MRTLLFILALLAASPILAQETPTLGRDGVNLSFRALGHRFVLPTPDWLTPAERLAPDLLPLVESNTYGDATQAFVEFFPKGESVDNWTTTYAARLTLQPGRSLDDYRRATMYGYSQICKDEALGFFNFGEETETFFPALGMTCGAYKDNGKLRGLGEVMVAVFRKTDTGIAMVYQEWKGRAFDPSNPETWPVDAKAFQARAKELQDVVALEKLPD</sequence>
<organism evidence="2 3">
    <name type="scientific">Devosia insulae DS-56</name>
    <dbReference type="NCBI Taxonomy" id="1116389"/>
    <lineage>
        <taxon>Bacteria</taxon>
        <taxon>Pseudomonadati</taxon>
        <taxon>Pseudomonadota</taxon>
        <taxon>Alphaproteobacteria</taxon>
        <taxon>Hyphomicrobiales</taxon>
        <taxon>Devosiaceae</taxon>
        <taxon>Devosia</taxon>
    </lineage>
</organism>
<dbReference type="RefSeq" id="WP_069908250.1">
    <property type="nucleotide sequence ID" value="NZ_LAJE02000066.1"/>
</dbReference>
<dbReference type="AlphaFoldDB" id="A0A1E5XVJ0"/>
<evidence type="ECO:0000256" key="1">
    <source>
        <dbReference type="SAM" id="SignalP"/>
    </source>
</evidence>
<reference evidence="2 3" key="1">
    <citation type="journal article" date="2015" name="Genome Announc.">
        <title>Genome Assemblies of Three Soil-Associated Devosia species: D. insulae, D. limi, and D. soli.</title>
        <authorList>
            <person name="Hassan Y.I."/>
            <person name="Lepp D."/>
            <person name="Zhou T."/>
        </authorList>
    </citation>
    <scope>NUCLEOTIDE SEQUENCE [LARGE SCALE GENOMIC DNA]</scope>
    <source>
        <strain evidence="2 3">DS-56</strain>
    </source>
</reference>
<feature type="signal peptide" evidence="1">
    <location>
        <begin position="1"/>
        <end position="18"/>
    </location>
</feature>
<dbReference type="OrthoDB" id="7947874at2"/>
<name>A0A1E5XVJ0_9HYPH</name>
<keyword evidence="3" id="KW-1185">Reference proteome</keyword>
<proteinExistence type="predicted"/>
<protein>
    <submittedName>
        <fullName evidence="2">Uncharacterized protein</fullName>
    </submittedName>
</protein>
<accession>A0A1E5XVJ0</accession>
<feature type="chain" id="PRO_5009190578" evidence="1">
    <location>
        <begin position="19"/>
        <end position="215"/>
    </location>
</feature>
<dbReference type="EMBL" id="LAJE02000066">
    <property type="protein sequence ID" value="OEO32606.1"/>
    <property type="molecule type" value="Genomic_DNA"/>
</dbReference>
<evidence type="ECO:0000313" key="2">
    <source>
        <dbReference type="EMBL" id="OEO32606.1"/>
    </source>
</evidence>
<comment type="caution">
    <text evidence="2">The sequence shown here is derived from an EMBL/GenBank/DDBJ whole genome shotgun (WGS) entry which is preliminary data.</text>
</comment>